<evidence type="ECO:0000313" key="1">
    <source>
        <dbReference type="EMBL" id="TDF74603.1"/>
    </source>
</evidence>
<reference evidence="1" key="1">
    <citation type="submission" date="2019-03" db="EMBL/GenBank/DDBJ databases">
        <title>Candidatus Syntrophosphaera thermopropionivorans: a novel player in syntrophic propionate oxidation during anaerobic digestion.</title>
        <authorList>
            <person name="Dyksma S."/>
        </authorList>
    </citation>
    <scope>NUCLEOTIDE SEQUENCE</scope>
    <source>
        <strain evidence="1">W5</strain>
    </source>
</reference>
<gene>
    <name evidence="1" type="ORF">E0946_00535</name>
</gene>
<keyword evidence="2" id="KW-1185">Reference proteome</keyword>
<dbReference type="Proteomes" id="UP000294588">
    <property type="component" value="Unassembled WGS sequence"/>
</dbReference>
<accession>A0AC61QKZ6</accession>
<name>A0AC61QKZ6_9BACT</name>
<protein>
    <submittedName>
        <fullName evidence="1">N-acetyltransferase</fullName>
    </submittedName>
</protein>
<proteinExistence type="predicted"/>
<evidence type="ECO:0000313" key="2">
    <source>
        <dbReference type="Proteomes" id="UP000294588"/>
    </source>
</evidence>
<sequence length="251" mass="27257">MNHYIADSARLGKEIKVGGNTIIMDDAVIGNYCQIGNNVVIHPGTYIGDNVRIDDNTVIGKKPLTSLRSIFKTTQELKPAIIGANSQIGANVIIYAQCEIGESNMIADLATIRENVKIGDLNIIGRNVTIENYVQIGSRNKLETNCYITAYSEIEDYCFVGPCVATSNDNYMARDPERFQHFKGVTMKRGARIGVHATILPGIIIEEDACVAAGSVVTHNVPAGKVVLGSPARILRDVPEAQLLKNNLDKS</sequence>
<dbReference type="EMBL" id="SMOG01000001">
    <property type="protein sequence ID" value="TDF74603.1"/>
    <property type="molecule type" value="Genomic_DNA"/>
</dbReference>
<comment type="caution">
    <text evidence="1">The sequence shown here is derived from an EMBL/GenBank/DDBJ whole genome shotgun (WGS) entry which is preliminary data.</text>
</comment>
<organism evidence="1 2">
    <name type="scientific">Candidatus Syntrophosphaera thermopropionivorans</name>
    <dbReference type="NCBI Taxonomy" id="2593015"/>
    <lineage>
        <taxon>Bacteria</taxon>
        <taxon>Pseudomonadati</taxon>
        <taxon>Candidatus Cloacimonadota</taxon>
        <taxon>Candidatus Cloacimonadia</taxon>
        <taxon>Candidatus Cloacimonadales</taxon>
        <taxon>Candidatus Cloacimonadaceae</taxon>
        <taxon>Candidatus Syntrophosphaera</taxon>
    </lineage>
</organism>